<feature type="transmembrane region" description="Helical" evidence="8">
    <location>
        <begin position="295"/>
        <end position="314"/>
    </location>
</feature>
<evidence type="ECO:0000313" key="9">
    <source>
        <dbReference type="EMBL" id="SEL99680.1"/>
    </source>
</evidence>
<evidence type="ECO:0000256" key="3">
    <source>
        <dbReference type="ARBA" id="ARBA00022448"/>
    </source>
</evidence>
<dbReference type="OrthoDB" id="9761056at2"/>
<dbReference type="EMBL" id="FOAF01000006">
    <property type="protein sequence ID" value="SEL99680.1"/>
    <property type="molecule type" value="Genomic_DNA"/>
</dbReference>
<gene>
    <name evidence="9" type="ORF">SAMN05661044_03917</name>
</gene>
<dbReference type="GO" id="GO:0015295">
    <property type="term" value="F:solute:proton symporter activity"/>
    <property type="evidence" value="ECO:0007669"/>
    <property type="project" value="TreeGrafter"/>
</dbReference>
<dbReference type="InterPro" id="IPR003804">
    <property type="entry name" value="Lactate_perm"/>
</dbReference>
<evidence type="ECO:0000256" key="8">
    <source>
        <dbReference type="RuleBase" id="RU365092"/>
    </source>
</evidence>
<evidence type="ECO:0000313" key="10">
    <source>
        <dbReference type="Proteomes" id="UP000199421"/>
    </source>
</evidence>
<feature type="transmembrane region" description="Helical" evidence="8">
    <location>
        <begin position="40"/>
        <end position="57"/>
    </location>
</feature>
<evidence type="ECO:0000256" key="4">
    <source>
        <dbReference type="ARBA" id="ARBA00022475"/>
    </source>
</evidence>
<keyword evidence="6 8" id="KW-1133">Transmembrane helix</keyword>
<comment type="similarity">
    <text evidence="2 8">Belongs to the lactate permease family.</text>
</comment>
<reference evidence="10" key="1">
    <citation type="submission" date="2016-10" db="EMBL/GenBank/DDBJ databases">
        <authorList>
            <person name="Varghese N."/>
            <person name="Submissions S."/>
        </authorList>
    </citation>
    <scope>NUCLEOTIDE SEQUENCE [LARGE SCALE GENOMIC DNA]</scope>
    <source>
        <strain evidence="10">DSM 18733</strain>
    </source>
</reference>
<feature type="transmembrane region" description="Helical" evidence="8">
    <location>
        <begin position="12"/>
        <end position="33"/>
    </location>
</feature>
<keyword evidence="4 8" id="KW-1003">Cell membrane</keyword>
<dbReference type="NCBIfam" id="TIGR00795">
    <property type="entry name" value="lctP"/>
    <property type="match status" value="1"/>
</dbReference>
<feature type="transmembrane region" description="Helical" evidence="8">
    <location>
        <begin position="221"/>
        <end position="239"/>
    </location>
</feature>
<accession>A0A1H7URQ5</accession>
<evidence type="ECO:0000256" key="1">
    <source>
        <dbReference type="ARBA" id="ARBA00004651"/>
    </source>
</evidence>
<evidence type="ECO:0000256" key="2">
    <source>
        <dbReference type="ARBA" id="ARBA00010100"/>
    </source>
</evidence>
<dbReference type="PANTHER" id="PTHR30003:SF0">
    <property type="entry name" value="GLYCOLATE PERMEASE GLCA-RELATED"/>
    <property type="match status" value="1"/>
</dbReference>
<feature type="transmembrane region" description="Helical" evidence="8">
    <location>
        <begin position="111"/>
        <end position="128"/>
    </location>
</feature>
<dbReference type="STRING" id="407022.SAMN05661044_03917"/>
<feature type="transmembrane region" description="Helical" evidence="8">
    <location>
        <begin position="134"/>
        <end position="150"/>
    </location>
</feature>
<sequence>MTWTPIINPMPSMILSILIALLPILTIFWALIIKKMKGHHASILATLVAFLIAFAVYQMPAKLAVLATLYGFIYGLFPICWIIINALFLFNLTVKSGSFIVIRHFIASITADRRLQVLLIAFSFGAFLEGTAGYGAPVAITAAMLAGLGFKPLYAAGICLIANTAPVAFGSVGIPISVLSQVSGLSETALSQMVGRTLPILSFVLPFYLITLLAGIKNTKAVFPAIFVSGISFALLQWFSSNYLGPTLPDIIAGVGSMLALILFLKYWQPKHIWHFEGEQTATVSAKKHYSKQQLLKAFSPFLLLTLFIILWGLSPIKSLLDQLGSIEISMPGLHQVLANDQGVPLSKIIRFNYLSTPGTAILIASLLSLPIIKFSFKAALSTYVATLLQLKYAILTISFIMGFAYLLNDSGITLTLAMAMANTGKLFPFFAPILGWLGVFITGSDTSSNALFGKLQYETASKIGVNPVVAVAANASGGVVGKMISPQSIAVAAAGGGLIGQESQLLRFTIKHSLILLFMISLLVFMQAYVWEWLVPTT</sequence>
<dbReference type="Proteomes" id="UP000199421">
    <property type="component" value="Unassembled WGS sequence"/>
</dbReference>
<dbReference type="AlphaFoldDB" id="A0A1H7URQ5"/>
<keyword evidence="7 8" id="KW-0472">Membrane</keyword>
<comment type="function">
    <text evidence="8">Uptake of L-lactate across the membrane. Can also transport D-lactate and glycolate.</text>
</comment>
<dbReference type="PANTHER" id="PTHR30003">
    <property type="entry name" value="L-LACTATE PERMEASE"/>
    <property type="match status" value="1"/>
</dbReference>
<feature type="transmembrane region" description="Helical" evidence="8">
    <location>
        <begin position="515"/>
        <end position="532"/>
    </location>
</feature>
<feature type="transmembrane region" description="Helical" evidence="8">
    <location>
        <begin position="63"/>
        <end position="90"/>
    </location>
</feature>
<keyword evidence="3 8" id="KW-0813">Transport</keyword>
<dbReference type="GO" id="GO:0015129">
    <property type="term" value="F:lactate transmembrane transporter activity"/>
    <property type="evidence" value="ECO:0007669"/>
    <property type="project" value="UniProtKB-UniRule"/>
</dbReference>
<feature type="transmembrane region" description="Helical" evidence="8">
    <location>
        <begin position="251"/>
        <end position="268"/>
    </location>
</feature>
<feature type="transmembrane region" description="Helical" evidence="8">
    <location>
        <begin position="157"/>
        <end position="178"/>
    </location>
</feature>
<organism evidence="9 10">
    <name type="scientific">Olivibacter domesticus</name>
    <name type="common">Pseudosphingobacterium domesticum</name>
    <dbReference type="NCBI Taxonomy" id="407022"/>
    <lineage>
        <taxon>Bacteria</taxon>
        <taxon>Pseudomonadati</taxon>
        <taxon>Bacteroidota</taxon>
        <taxon>Sphingobacteriia</taxon>
        <taxon>Sphingobacteriales</taxon>
        <taxon>Sphingobacteriaceae</taxon>
        <taxon>Olivibacter</taxon>
    </lineage>
</organism>
<dbReference type="Pfam" id="PF02652">
    <property type="entry name" value="Lactate_perm"/>
    <property type="match status" value="1"/>
</dbReference>
<protein>
    <recommendedName>
        <fullName evidence="8">L-lactate permease</fullName>
    </recommendedName>
</protein>
<feature type="transmembrane region" description="Helical" evidence="8">
    <location>
        <begin position="385"/>
        <end position="407"/>
    </location>
</feature>
<feature type="transmembrane region" description="Helical" evidence="8">
    <location>
        <begin position="198"/>
        <end position="216"/>
    </location>
</feature>
<feature type="transmembrane region" description="Helical" evidence="8">
    <location>
        <begin position="427"/>
        <end position="445"/>
    </location>
</feature>
<proteinExistence type="inferred from homology"/>
<dbReference type="RefSeq" id="WP_093327725.1">
    <property type="nucleotide sequence ID" value="NZ_FOAF01000006.1"/>
</dbReference>
<keyword evidence="10" id="KW-1185">Reference proteome</keyword>
<evidence type="ECO:0000256" key="6">
    <source>
        <dbReference type="ARBA" id="ARBA00022989"/>
    </source>
</evidence>
<evidence type="ECO:0000256" key="5">
    <source>
        <dbReference type="ARBA" id="ARBA00022692"/>
    </source>
</evidence>
<evidence type="ECO:0000256" key="7">
    <source>
        <dbReference type="ARBA" id="ARBA00023136"/>
    </source>
</evidence>
<feature type="transmembrane region" description="Helical" evidence="8">
    <location>
        <begin position="354"/>
        <end position="373"/>
    </location>
</feature>
<name>A0A1H7URQ5_OLID1</name>
<dbReference type="GO" id="GO:0005886">
    <property type="term" value="C:plasma membrane"/>
    <property type="evidence" value="ECO:0007669"/>
    <property type="project" value="UniProtKB-SubCell"/>
</dbReference>
<comment type="subcellular location">
    <subcellularLocation>
        <location evidence="1 8">Cell membrane</location>
        <topology evidence="1 8">Multi-pass membrane protein</topology>
    </subcellularLocation>
</comment>
<keyword evidence="5 8" id="KW-0812">Transmembrane</keyword>